<protein>
    <submittedName>
        <fullName evidence="1">Uncharacterized protein</fullName>
    </submittedName>
</protein>
<evidence type="ECO:0000313" key="1">
    <source>
        <dbReference type="EMBL" id="CAK8672845.1"/>
    </source>
</evidence>
<accession>A0ABP0EZF0</accession>
<dbReference type="Proteomes" id="UP001642483">
    <property type="component" value="Unassembled WGS sequence"/>
</dbReference>
<name>A0ABP0EZF0_CLALP</name>
<sequence>MNFNTEPTKTDTKLMLERRLKPVSTNKSSPTLTTIKKRRFKRSGSLWKTVTTRQYLKRLEKDIEAMKLRLKLYCRRKVFEKLPSPTYEQILKCPFI</sequence>
<organism evidence="1 2">
    <name type="scientific">Clavelina lepadiformis</name>
    <name type="common">Light-bulb sea squirt</name>
    <name type="synonym">Ascidia lepadiformis</name>
    <dbReference type="NCBI Taxonomy" id="159417"/>
    <lineage>
        <taxon>Eukaryota</taxon>
        <taxon>Metazoa</taxon>
        <taxon>Chordata</taxon>
        <taxon>Tunicata</taxon>
        <taxon>Ascidiacea</taxon>
        <taxon>Aplousobranchia</taxon>
        <taxon>Clavelinidae</taxon>
        <taxon>Clavelina</taxon>
    </lineage>
</organism>
<dbReference type="EMBL" id="CAWYQH010000001">
    <property type="protein sequence ID" value="CAK8672845.1"/>
    <property type="molecule type" value="Genomic_DNA"/>
</dbReference>
<gene>
    <name evidence="1" type="ORF">CVLEPA_LOCUS2523</name>
</gene>
<keyword evidence="2" id="KW-1185">Reference proteome</keyword>
<comment type="caution">
    <text evidence="1">The sequence shown here is derived from an EMBL/GenBank/DDBJ whole genome shotgun (WGS) entry which is preliminary data.</text>
</comment>
<reference evidence="1 2" key="1">
    <citation type="submission" date="2024-02" db="EMBL/GenBank/DDBJ databases">
        <authorList>
            <person name="Daric V."/>
            <person name="Darras S."/>
        </authorList>
    </citation>
    <scope>NUCLEOTIDE SEQUENCE [LARGE SCALE GENOMIC DNA]</scope>
</reference>
<evidence type="ECO:0000313" key="2">
    <source>
        <dbReference type="Proteomes" id="UP001642483"/>
    </source>
</evidence>
<proteinExistence type="predicted"/>